<evidence type="ECO:0008006" key="4">
    <source>
        <dbReference type="Google" id="ProtNLM"/>
    </source>
</evidence>
<dbReference type="InParanoid" id="A0A1B7MPU4"/>
<evidence type="ECO:0000313" key="2">
    <source>
        <dbReference type="EMBL" id="OAX34632.1"/>
    </source>
</evidence>
<organism evidence="2 3">
    <name type="scientific">Rhizopogon vinicolor AM-OR11-026</name>
    <dbReference type="NCBI Taxonomy" id="1314800"/>
    <lineage>
        <taxon>Eukaryota</taxon>
        <taxon>Fungi</taxon>
        <taxon>Dikarya</taxon>
        <taxon>Basidiomycota</taxon>
        <taxon>Agaricomycotina</taxon>
        <taxon>Agaricomycetes</taxon>
        <taxon>Agaricomycetidae</taxon>
        <taxon>Boletales</taxon>
        <taxon>Suillineae</taxon>
        <taxon>Rhizopogonaceae</taxon>
        <taxon>Rhizopogon</taxon>
    </lineage>
</organism>
<evidence type="ECO:0000313" key="3">
    <source>
        <dbReference type="Proteomes" id="UP000092154"/>
    </source>
</evidence>
<keyword evidence="3" id="KW-1185">Reference proteome</keyword>
<dbReference type="AlphaFoldDB" id="A0A1B7MPU4"/>
<dbReference type="SUPFAM" id="SSF52047">
    <property type="entry name" value="RNI-like"/>
    <property type="match status" value="1"/>
</dbReference>
<gene>
    <name evidence="2" type="ORF">K503DRAFT_430007</name>
</gene>
<evidence type="ECO:0000256" key="1">
    <source>
        <dbReference type="SAM" id="MobiDB-lite"/>
    </source>
</evidence>
<protein>
    <recommendedName>
        <fullName evidence="4">F-box domain-containing protein</fullName>
    </recommendedName>
</protein>
<dbReference type="Proteomes" id="UP000092154">
    <property type="component" value="Unassembled WGS sequence"/>
</dbReference>
<feature type="region of interest" description="Disordered" evidence="1">
    <location>
        <begin position="164"/>
        <end position="183"/>
    </location>
</feature>
<reference evidence="2 3" key="1">
    <citation type="submission" date="2016-06" db="EMBL/GenBank/DDBJ databases">
        <title>Comparative genomics of the ectomycorrhizal sister species Rhizopogon vinicolor and Rhizopogon vesiculosus (Basidiomycota: Boletales) reveals a divergence of the mating type B locus.</title>
        <authorList>
            <consortium name="DOE Joint Genome Institute"/>
            <person name="Mujic A.B."/>
            <person name="Kuo A."/>
            <person name="Tritt A."/>
            <person name="Lipzen A."/>
            <person name="Chen C."/>
            <person name="Johnson J."/>
            <person name="Sharma A."/>
            <person name="Barry K."/>
            <person name="Grigoriev I.V."/>
            <person name="Spatafora J.W."/>
        </authorList>
    </citation>
    <scope>NUCLEOTIDE SEQUENCE [LARGE SCALE GENOMIC DNA]</scope>
    <source>
        <strain evidence="2 3">AM-OR11-026</strain>
    </source>
</reference>
<dbReference type="EMBL" id="KV448587">
    <property type="protein sequence ID" value="OAX34632.1"/>
    <property type="molecule type" value="Genomic_DNA"/>
</dbReference>
<accession>A0A1B7MPU4</accession>
<proteinExistence type="predicted"/>
<name>A0A1B7MPU4_9AGAM</name>
<sequence>MSALTYCGDMVEKWVVPCRNFLIQIRIPETALAIERALCKLDNRILSDGLEIFRLVSLKTVNHIDYAINLRTFTPLMCFSGLKHVDLPSFCVSLLDDDALGSIVKSWPRLERLHLGTEFLWKVQPRLTFQSLMTALLSCPNLRELGLVFVATKLDPLTVKKLGGGGRSPRSVSGALGLNNHGE</sequence>
<dbReference type="Gene3D" id="3.80.10.10">
    <property type="entry name" value="Ribonuclease Inhibitor"/>
    <property type="match status" value="1"/>
</dbReference>
<dbReference type="OrthoDB" id="2669171at2759"/>
<dbReference type="InterPro" id="IPR032675">
    <property type="entry name" value="LRR_dom_sf"/>
</dbReference>